<gene>
    <name evidence="4" type="ORF">L210DRAFT_2760275</name>
</gene>
<dbReference type="InterPro" id="IPR011990">
    <property type="entry name" value="TPR-like_helical_dom_sf"/>
</dbReference>
<dbReference type="InterPro" id="IPR019734">
    <property type="entry name" value="TPR_rpt"/>
</dbReference>
<feature type="repeat" description="TPR" evidence="1">
    <location>
        <begin position="26"/>
        <end position="59"/>
    </location>
</feature>
<dbReference type="PANTHER" id="PTHR10622">
    <property type="entry name" value="HET DOMAIN-CONTAINING PROTEIN"/>
    <property type="match status" value="1"/>
</dbReference>
<dbReference type="AlphaFoldDB" id="A0AAD4B9S4"/>
<name>A0AAD4B9S4_BOLED</name>
<sequence length="562" mass="63396">MEKSPFKISKMACLHTILCQHKESLIRVLIKRSKAYVASGLWEPALNDANKVIELNPSSPWGYERKHAALHKARDYESATCAFEAMLSKMSQSFDPEICKLHRQYMDTKAAIRDVIQIAICNSPRVLVNTTSGRLLNKAEQAVAFESLPVFYELISSMTTNIDHTRIKHDVTQYYRYAMLSHTWENNEPLFEEVTCIIVYDLEESPTNDKLKMFCKIVQDAGLHWAWSDTCCIDKGDHSVLQEALVTMFKWYQGSALTLVLLRGVRSPSRRGDLVRSIWNSRIWTLLEYQASKVVQFYNEDWTLYMNLDIPNHKDSPEILSEMEEATGVSARTLMALHPGLDNIRDKLFLISRRETTLVEDAAYSLFGIFSLSFPVAYGEGDQALGRLLAQVLASSGDTSILAWTGKPGSHNSCLPSSITVFSELMTSHIPPPMTYAEMQTTTARLCETFNLASVINFYDRLSELPVLSFAGRRVRLSCIAFKLGSLAVSRNRNGSEQIFRARTTALGVVKIRTMEDLSRFDHLYLVHPWIDFLLDRQPAGSVSETPSSRGLPQLTGSAPPP</sequence>
<organism evidence="4 5">
    <name type="scientific">Boletus edulis BED1</name>
    <dbReference type="NCBI Taxonomy" id="1328754"/>
    <lineage>
        <taxon>Eukaryota</taxon>
        <taxon>Fungi</taxon>
        <taxon>Dikarya</taxon>
        <taxon>Basidiomycota</taxon>
        <taxon>Agaricomycotina</taxon>
        <taxon>Agaricomycetes</taxon>
        <taxon>Agaricomycetidae</taxon>
        <taxon>Boletales</taxon>
        <taxon>Boletineae</taxon>
        <taxon>Boletaceae</taxon>
        <taxon>Boletoideae</taxon>
        <taxon>Boletus</taxon>
    </lineage>
</organism>
<evidence type="ECO:0000313" key="5">
    <source>
        <dbReference type="Proteomes" id="UP001194468"/>
    </source>
</evidence>
<reference evidence="4" key="1">
    <citation type="submission" date="2019-10" db="EMBL/GenBank/DDBJ databases">
        <authorList>
            <consortium name="DOE Joint Genome Institute"/>
            <person name="Kuo A."/>
            <person name="Miyauchi S."/>
            <person name="Kiss E."/>
            <person name="Drula E."/>
            <person name="Kohler A."/>
            <person name="Sanchez-Garcia M."/>
            <person name="Andreopoulos B."/>
            <person name="Barry K.W."/>
            <person name="Bonito G."/>
            <person name="Buee M."/>
            <person name="Carver A."/>
            <person name="Chen C."/>
            <person name="Cichocki N."/>
            <person name="Clum A."/>
            <person name="Culley D."/>
            <person name="Crous P.W."/>
            <person name="Fauchery L."/>
            <person name="Girlanda M."/>
            <person name="Hayes R."/>
            <person name="Keri Z."/>
            <person name="LaButti K."/>
            <person name="Lipzen A."/>
            <person name="Lombard V."/>
            <person name="Magnuson J."/>
            <person name="Maillard F."/>
            <person name="Morin E."/>
            <person name="Murat C."/>
            <person name="Nolan M."/>
            <person name="Ohm R."/>
            <person name="Pangilinan J."/>
            <person name="Pereira M."/>
            <person name="Perotto S."/>
            <person name="Peter M."/>
            <person name="Riley R."/>
            <person name="Sitrit Y."/>
            <person name="Stielow B."/>
            <person name="Szollosi G."/>
            <person name="Zifcakova L."/>
            <person name="Stursova M."/>
            <person name="Spatafora J.W."/>
            <person name="Tedersoo L."/>
            <person name="Vaario L.-M."/>
            <person name="Yamada A."/>
            <person name="Yan M."/>
            <person name="Wang P."/>
            <person name="Xu J."/>
            <person name="Bruns T."/>
            <person name="Baldrian P."/>
            <person name="Vilgalys R."/>
            <person name="Henrissat B."/>
            <person name="Grigoriev I.V."/>
            <person name="Hibbett D."/>
            <person name="Nagy L.G."/>
            <person name="Martin F.M."/>
        </authorList>
    </citation>
    <scope>NUCLEOTIDE SEQUENCE</scope>
    <source>
        <strain evidence="4">BED1</strain>
    </source>
</reference>
<dbReference type="InterPro" id="IPR010730">
    <property type="entry name" value="HET"/>
</dbReference>
<accession>A0AAD4B9S4</accession>
<reference evidence="4" key="2">
    <citation type="journal article" date="2020" name="Nat. Commun.">
        <title>Large-scale genome sequencing of mycorrhizal fungi provides insights into the early evolution of symbiotic traits.</title>
        <authorList>
            <person name="Miyauchi S."/>
            <person name="Kiss E."/>
            <person name="Kuo A."/>
            <person name="Drula E."/>
            <person name="Kohler A."/>
            <person name="Sanchez-Garcia M."/>
            <person name="Morin E."/>
            <person name="Andreopoulos B."/>
            <person name="Barry K.W."/>
            <person name="Bonito G."/>
            <person name="Buee M."/>
            <person name="Carver A."/>
            <person name="Chen C."/>
            <person name="Cichocki N."/>
            <person name="Clum A."/>
            <person name="Culley D."/>
            <person name="Crous P.W."/>
            <person name="Fauchery L."/>
            <person name="Girlanda M."/>
            <person name="Hayes R.D."/>
            <person name="Keri Z."/>
            <person name="LaButti K."/>
            <person name="Lipzen A."/>
            <person name="Lombard V."/>
            <person name="Magnuson J."/>
            <person name="Maillard F."/>
            <person name="Murat C."/>
            <person name="Nolan M."/>
            <person name="Ohm R.A."/>
            <person name="Pangilinan J."/>
            <person name="Pereira M.F."/>
            <person name="Perotto S."/>
            <person name="Peter M."/>
            <person name="Pfister S."/>
            <person name="Riley R."/>
            <person name="Sitrit Y."/>
            <person name="Stielow J.B."/>
            <person name="Szollosi G."/>
            <person name="Zifcakova L."/>
            <person name="Stursova M."/>
            <person name="Spatafora J.W."/>
            <person name="Tedersoo L."/>
            <person name="Vaario L.M."/>
            <person name="Yamada A."/>
            <person name="Yan M."/>
            <person name="Wang P."/>
            <person name="Xu J."/>
            <person name="Bruns T."/>
            <person name="Baldrian P."/>
            <person name="Vilgalys R."/>
            <person name="Dunand C."/>
            <person name="Henrissat B."/>
            <person name="Grigoriev I.V."/>
            <person name="Hibbett D."/>
            <person name="Nagy L.G."/>
            <person name="Martin F.M."/>
        </authorList>
    </citation>
    <scope>NUCLEOTIDE SEQUENCE</scope>
    <source>
        <strain evidence="4">BED1</strain>
    </source>
</reference>
<dbReference type="PROSITE" id="PS50005">
    <property type="entry name" value="TPR"/>
    <property type="match status" value="1"/>
</dbReference>
<dbReference type="SUPFAM" id="SSF48452">
    <property type="entry name" value="TPR-like"/>
    <property type="match status" value="1"/>
</dbReference>
<keyword evidence="5" id="KW-1185">Reference proteome</keyword>
<keyword evidence="1" id="KW-0802">TPR repeat</keyword>
<evidence type="ECO:0000256" key="1">
    <source>
        <dbReference type="PROSITE-ProRule" id="PRU00339"/>
    </source>
</evidence>
<comment type="caution">
    <text evidence="4">The sequence shown here is derived from an EMBL/GenBank/DDBJ whole genome shotgun (WGS) entry which is preliminary data.</text>
</comment>
<evidence type="ECO:0000259" key="3">
    <source>
        <dbReference type="Pfam" id="PF06985"/>
    </source>
</evidence>
<proteinExistence type="predicted"/>
<dbReference type="Pfam" id="PF06985">
    <property type="entry name" value="HET"/>
    <property type="match status" value="1"/>
</dbReference>
<feature type="domain" description="Heterokaryon incompatibility" evidence="3">
    <location>
        <begin position="177"/>
        <end position="284"/>
    </location>
</feature>
<evidence type="ECO:0000256" key="2">
    <source>
        <dbReference type="SAM" id="MobiDB-lite"/>
    </source>
</evidence>
<evidence type="ECO:0000313" key="4">
    <source>
        <dbReference type="EMBL" id="KAF8415077.1"/>
    </source>
</evidence>
<dbReference type="Proteomes" id="UP001194468">
    <property type="component" value="Unassembled WGS sequence"/>
</dbReference>
<protein>
    <recommendedName>
        <fullName evidence="3">Heterokaryon incompatibility domain-containing protein</fullName>
    </recommendedName>
</protein>
<feature type="region of interest" description="Disordered" evidence="2">
    <location>
        <begin position="542"/>
        <end position="562"/>
    </location>
</feature>
<dbReference type="Gene3D" id="1.25.40.10">
    <property type="entry name" value="Tetratricopeptide repeat domain"/>
    <property type="match status" value="1"/>
</dbReference>
<dbReference type="EMBL" id="WHUW01000375">
    <property type="protein sequence ID" value="KAF8415077.1"/>
    <property type="molecule type" value="Genomic_DNA"/>
</dbReference>
<dbReference type="PANTHER" id="PTHR10622:SF10">
    <property type="entry name" value="HET DOMAIN-CONTAINING PROTEIN"/>
    <property type="match status" value="1"/>
</dbReference>